<feature type="region of interest" description="Disordered" evidence="9">
    <location>
        <begin position="188"/>
        <end position="240"/>
    </location>
</feature>
<dbReference type="EnsemblProtists" id="EOD35703">
    <property type="protein sequence ID" value="EOD35703"/>
    <property type="gene ID" value="EMIHUDRAFT_252585"/>
</dbReference>
<evidence type="ECO:0000256" key="3">
    <source>
        <dbReference type="ARBA" id="ARBA00022679"/>
    </source>
</evidence>
<dbReference type="SUPFAM" id="SSF56112">
    <property type="entry name" value="Protein kinase-like (PK-like)"/>
    <property type="match status" value="1"/>
</dbReference>
<sequence length="240" mass="25296">MMPQQAELRAKVGTPDYMAPELLLGERHGRGVDLWALGCLAFELLTGYTPFTGGTVEEVFEHILDHTDAEAIRWPEEAGHLSAEAVELVVELLHPLPDRRLGADGLATLRDHPFFGANGCTAAPPSGSAGREGQALIDDLSEASGFDGSSAVPAAAARDGGAEAQSVPAVWIAAAVCTDIAVGATERRQAGEAEGQPATPSIQRRAGKKRISQVKALARRESYNKTPSHNTGHGTGAHWH</sequence>
<evidence type="ECO:0000256" key="8">
    <source>
        <dbReference type="ARBA" id="ARBA00048679"/>
    </source>
</evidence>
<keyword evidence="6" id="KW-0067">ATP-binding</keyword>
<evidence type="ECO:0000256" key="1">
    <source>
        <dbReference type="ARBA" id="ARBA00012513"/>
    </source>
</evidence>
<accession>A0A0D3KIW8</accession>
<dbReference type="RefSeq" id="XP_005788132.1">
    <property type="nucleotide sequence ID" value="XM_005788075.1"/>
</dbReference>
<keyword evidence="5" id="KW-0418">Kinase</keyword>
<dbReference type="HOGENOM" id="CLU_1158211_0_0_1"/>
<dbReference type="PANTHER" id="PTHR24356">
    <property type="entry name" value="SERINE/THREONINE-PROTEIN KINASE"/>
    <property type="match status" value="1"/>
</dbReference>
<comment type="catalytic activity">
    <reaction evidence="7">
        <text>L-threonyl-[protein] + ATP = O-phospho-L-threonyl-[protein] + ADP + H(+)</text>
        <dbReference type="Rhea" id="RHEA:46608"/>
        <dbReference type="Rhea" id="RHEA-COMP:11060"/>
        <dbReference type="Rhea" id="RHEA-COMP:11605"/>
        <dbReference type="ChEBI" id="CHEBI:15378"/>
        <dbReference type="ChEBI" id="CHEBI:30013"/>
        <dbReference type="ChEBI" id="CHEBI:30616"/>
        <dbReference type="ChEBI" id="CHEBI:61977"/>
        <dbReference type="ChEBI" id="CHEBI:456216"/>
        <dbReference type="EC" id="2.7.11.1"/>
    </reaction>
</comment>
<evidence type="ECO:0000256" key="5">
    <source>
        <dbReference type="ARBA" id="ARBA00022777"/>
    </source>
</evidence>
<dbReference type="Proteomes" id="UP000013827">
    <property type="component" value="Unassembled WGS sequence"/>
</dbReference>
<dbReference type="PaxDb" id="2903-EOD35703"/>
<evidence type="ECO:0000256" key="4">
    <source>
        <dbReference type="ARBA" id="ARBA00022741"/>
    </source>
</evidence>
<dbReference type="GO" id="GO:0005524">
    <property type="term" value="F:ATP binding"/>
    <property type="evidence" value="ECO:0007669"/>
    <property type="project" value="UniProtKB-KW"/>
</dbReference>
<dbReference type="Gene3D" id="1.10.510.10">
    <property type="entry name" value="Transferase(Phosphotransferase) domain 1"/>
    <property type="match status" value="1"/>
</dbReference>
<evidence type="ECO:0000256" key="7">
    <source>
        <dbReference type="ARBA" id="ARBA00047899"/>
    </source>
</evidence>
<evidence type="ECO:0000313" key="11">
    <source>
        <dbReference type="EnsemblProtists" id="EOD35703"/>
    </source>
</evidence>
<protein>
    <recommendedName>
        <fullName evidence="1">non-specific serine/threonine protein kinase</fullName>
        <ecNumber evidence="1">2.7.11.1</ecNumber>
    </recommendedName>
</protein>
<dbReference type="KEGG" id="ehx:EMIHUDRAFT_252585"/>
<comment type="catalytic activity">
    <reaction evidence="8">
        <text>L-seryl-[protein] + ATP = O-phospho-L-seryl-[protein] + ADP + H(+)</text>
        <dbReference type="Rhea" id="RHEA:17989"/>
        <dbReference type="Rhea" id="RHEA-COMP:9863"/>
        <dbReference type="Rhea" id="RHEA-COMP:11604"/>
        <dbReference type="ChEBI" id="CHEBI:15378"/>
        <dbReference type="ChEBI" id="CHEBI:29999"/>
        <dbReference type="ChEBI" id="CHEBI:30616"/>
        <dbReference type="ChEBI" id="CHEBI:83421"/>
        <dbReference type="ChEBI" id="CHEBI:456216"/>
        <dbReference type="EC" id="2.7.11.1"/>
    </reaction>
</comment>
<dbReference type="PANTHER" id="PTHR24356:SF1">
    <property type="entry name" value="SERINE_THREONINE-PROTEIN KINASE GREATWALL"/>
    <property type="match status" value="1"/>
</dbReference>
<dbReference type="eggNOG" id="KOG0606">
    <property type="taxonomic scope" value="Eukaryota"/>
</dbReference>
<organism evidence="11 12">
    <name type="scientific">Emiliania huxleyi (strain CCMP1516)</name>
    <dbReference type="NCBI Taxonomy" id="280463"/>
    <lineage>
        <taxon>Eukaryota</taxon>
        <taxon>Haptista</taxon>
        <taxon>Haptophyta</taxon>
        <taxon>Prymnesiophyceae</taxon>
        <taxon>Isochrysidales</taxon>
        <taxon>Noelaerhabdaceae</taxon>
        <taxon>Emiliania</taxon>
    </lineage>
</organism>
<keyword evidence="3" id="KW-0808">Transferase</keyword>
<dbReference type="GO" id="GO:0004674">
    <property type="term" value="F:protein serine/threonine kinase activity"/>
    <property type="evidence" value="ECO:0007669"/>
    <property type="project" value="UniProtKB-KW"/>
</dbReference>
<feature type="domain" description="Protein kinase" evidence="10">
    <location>
        <begin position="1"/>
        <end position="115"/>
    </location>
</feature>
<proteinExistence type="predicted"/>
<dbReference type="EC" id="2.7.11.1" evidence="1"/>
<dbReference type="GeneID" id="17280975"/>
<dbReference type="InterPro" id="IPR011009">
    <property type="entry name" value="Kinase-like_dom_sf"/>
</dbReference>
<evidence type="ECO:0000256" key="2">
    <source>
        <dbReference type="ARBA" id="ARBA00022527"/>
    </source>
</evidence>
<evidence type="ECO:0000256" key="6">
    <source>
        <dbReference type="ARBA" id="ARBA00022840"/>
    </source>
</evidence>
<dbReference type="GO" id="GO:0035556">
    <property type="term" value="P:intracellular signal transduction"/>
    <property type="evidence" value="ECO:0007669"/>
    <property type="project" value="TreeGrafter"/>
</dbReference>
<evidence type="ECO:0000259" key="10">
    <source>
        <dbReference type="PROSITE" id="PS50011"/>
    </source>
</evidence>
<dbReference type="SMART" id="SM00220">
    <property type="entry name" value="S_TKc"/>
    <property type="match status" value="1"/>
</dbReference>
<evidence type="ECO:0000313" key="12">
    <source>
        <dbReference type="Proteomes" id="UP000013827"/>
    </source>
</evidence>
<dbReference type="Pfam" id="PF00069">
    <property type="entry name" value="Pkinase"/>
    <property type="match status" value="1"/>
</dbReference>
<dbReference type="PROSITE" id="PS50011">
    <property type="entry name" value="PROTEIN_KINASE_DOM"/>
    <property type="match status" value="1"/>
</dbReference>
<evidence type="ECO:0000256" key="9">
    <source>
        <dbReference type="SAM" id="MobiDB-lite"/>
    </source>
</evidence>
<keyword evidence="2" id="KW-0723">Serine/threonine-protein kinase</keyword>
<dbReference type="InterPro" id="IPR050236">
    <property type="entry name" value="Ser_Thr_kinase_AGC"/>
</dbReference>
<keyword evidence="12" id="KW-1185">Reference proteome</keyword>
<keyword evidence="4" id="KW-0547">Nucleotide-binding</keyword>
<dbReference type="InterPro" id="IPR000719">
    <property type="entry name" value="Prot_kinase_dom"/>
</dbReference>
<reference evidence="12" key="1">
    <citation type="journal article" date="2013" name="Nature">
        <title>Pan genome of the phytoplankton Emiliania underpins its global distribution.</title>
        <authorList>
            <person name="Read B.A."/>
            <person name="Kegel J."/>
            <person name="Klute M.J."/>
            <person name="Kuo A."/>
            <person name="Lefebvre S.C."/>
            <person name="Maumus F."/>
            <person name="Mayer C."/>
            <person name="Miller J."/>
            <person name="Monier A."/>
            <person name="Salamov A."/>
            <person name="Young J."/>
            <person name="Aguilar M."/>
            <person name="Claverie J.M."/>
            <person name="Frickenhaus S."/>
            <person name="Gonzalez K."/>
            <person name="Herman E.K."/>
            <person name="Lin Y.C."/>
            <person name="Napier J."/>
            <person name="Ogata H."/>
            <person name="Sarno A.F."/>
            <person name="Shmutz J."/>
            <person name="Schroeder D."/>
            <person name="de Vargas C."/>
            <person name="Verret F."/>
            <person name="von Dassow P."/>
            <person name="Valentin K."/>
            <person name="Van de Peer Y."/>
            <person name="Wheeler G."/>
            <person name="Dacks J.B."/>
            <person name="Delwiche C.F."/>
            <person name="Dyhrman S.T."/>
            <person name="Glockner G."/>
            <person name="John U."/>
            <person name="Richards T."/>
            <person name="Worden A.Z."/>
            <person name="Zhang X."/>
            <person name="Grigoriev I.V."/>
            <person name="Allen A.E."/>
            <person name="Bidle K."/>
            <person name="Borodovsky M."/>
            <person name="Bowler C."/>
            <person name="Brownlee C."/>
            <person name="Cock J.M."/>
            <person name="Elias M."/>
            <person name="Gladyshev V.N."/>
            <person name="Groth M."/>
            <person name="Guda C."/>
            <person name="Hadaegh A."/>
            <person name="Iglesias-Rodriguez M.D."/>
            <person name="Jenkins J."/>
            <person name="Jones B.M."/>
            <person name="Lawson T."/>
            <person name="Leese F."/>
            <person name="Lindquist E."/>
            <person name="Lobanov A."/>
            <person name="Lomsadze A."/>
            <person name="Malik S.B."/>
            <person name="Marsh M.E."/>
            <person name="Mackinder L."/>
            <person name="Mock T."/>
            <person name="Mueller-Roeber B."/>
            <person name="Pagarete A."/>
            <person name="Parker M."/>
            <person name="Probert I."/>
            <person name="Quesneville H."/>
            <person name="Raines C."/>
            <person name="Rensing S.A."/>
            <person name="Riano-Pachon D.M."/>
            <person name="Richier S."/>
            <person name="Rokitta S."/>
            <person name="Shiraiwa Y."/>
            <person name="Soanes D.M."/>
            <person name="van der Giezen M."/>
            <person name="Wahlund T.M."/>
            <person name="Williams B."/>
            <person name="Wilson W."/>
            <person name="Wolfe G."/>
            <person name="Wurch L.L."/>
        </authorList>
    </citation>
    <scope>NUCLEOTIDE SEQUENCE</scope>
</reference>
<name>A0A0D3KIW8_EMIH1</name>
<reference evidence="11" key="2">
    <citation type="submission" date="2024-10" db="UniProtKB">
        <authorList>
            <consortium name="EnsemblProtists"/>
        </authorList>
    </citation>
    <scope>IDENTIFICATION</scope>
</reference>
<dbReference type="AlphaFoldDB" id="A0A0D3KIW8"/>